<dbReference type="InterPro" id="IPR006094">
    <property type="entry name" value="Oxid_FAD_bind_N"/>
</dbReference>
<dbReference type="GO" id="GO:0008762">
    <property type="term" value="F:UDP-N-acetylmuramate dehydrogenase activity"/>
    <property type="evidence" value="ECO:0007669"/>
    <property type="project" value="UniProtKB-EC"/>
</dbReference>
<evidence type="ECO:0000256" key="6">
    <source>
        <dbReference type="ARBA" id="ARBA00022490"/>
    </source>
</evidence>
<dbReference type="PANTHER" id="PTHR21071:SF4">
    <property type="entry name" value="UDP-N-ACETYLENOLPYRUVOYLGLUCOSAMINE REDUCTASE"/>
    <property type="match status" value="1"/>
</dbReference>
<dbReference type="PANTHER" id="PTHR21071">
    <property type="entry name" value="UDP-N-ACETYLENOLPYRUVOYLGLUCOSAMINE REDUCTASE"/>
    <property type="match status" value="1"/>
</dbReference>
<dbReference type="Pfam" id="PF02873">
    <property type="entry name" value="MurB_C"/>
    <property type="match status" value="1"/>
</dbReference>
<evidence type="ECO:0000256" key="2">
    <source>
        <dbReference type="ARBA" id="ARBA00003921"/>
    </source>
</evidence>
<dbReference type="NCBIfam" id="TIGR00179">
    <property type="entry name" value="murB"/>
    <property type="match status" value="1"/>
</dbReference>
<evidence type="ECO:0000256" key="3">
    <source>
        <dbReference type="ARBA" id="ARBA00004496"/>
    </source>
</evidence>
<keyword evidence="7" id="KW-0132">Cell division</keyword>
<evidence type="ECO:0000256" key="8">
    <source>
        <dbReference type="ARBA" id="ARBA00022630"/>
    </source>
</evidence>
<dbReference type="InterPro" id="IPR036318">
    <property type="entry name" value="FAD-bd_PCMH-like_sf"/>
</dbReference>
<dbReference type="GO" id="GO:0071555">
    <property type="term" value="P:cell wall organization"/>
    <property type="evidence" value="ECO:0007669"/>
    <property type="project" value="UniProtKB-KW"/>
</dbReference>
<proteinExistence type="inferred from homology"/>
<dbReference type="InterPro" id="IPR011601">
    <property type="entry name" value="MurB_C"/>
</dbReference>
<keyword evidence="13 18" id="KW-0560">Oxidoreductase</keyword>
<keyword evidence="15" id="KW-0961">Cell wall biogenesis/degradation</keyword>
<evidence type="ECO:0000256" key="11">
    <source>
        <dbReference type="ARBA" id="ARBA00022960"/>
    </source>
</evidence>
<evidence type="ECO:0000259" key="17">
    <source>
        <dbReference type="PROSITE" id="PS51387"/>
    </source>
</evidence>
<accession>A0A5B8R8X3</accession>
<dbReference type="Gene3D" id="3.90.78.10">
    <property type="entry name" value="UDP-N-acetylenolpyruvoylglucosamine reductase, C-terminal domain"/>
    <property type="match status" value="1"/>
</dbReference>
<dbReference type="Pfam" id="PF01565">
    <property type="entry name" value="FAD_binding_4"/>
    <property type="match status" value="1"/>
</dbReference>
<gene>
    <name evidence="18" type="primary">murB</name>
    <name evidence="18" type="ORF">KBTEX_01299</name>
</gene>
<evidence type="ECO:0000256" key="13">
    <source>
        <dbReference type="ARBA" id="ARBA00023002"/>
    </source>
</evidence>
<comment type="subcellular location">
    <subcellularLocation>
        <location evidence="3">Cytoplasm</location>
    </subcellularLocation>
</comment>
<name>A0A5B8R8X3_9ZZZZ</name>
<comment type="catalytic activity">
    <reaction evidence="16">
        <text>UDP-N-acetyl-alpha-D-muramate + NADP(+) = UDP-N-acetyl-3-O-(1-carboxyvinyl)-alpha-D-glucosamine + NADPH + H(+)</text>
        <dbReference type="Rhea" id="RHEA:12248"/>
        <dbReference type="ChEBI" id="CHEBI:15378"/>
        <dbReference type="ChEBI" id="CHEBI:57783"/>
        <dbReference type="ChEBI" id="CHEBI:58349"/>
        <dbReference type="ChEBI" id="CHEBI:68483"/>
        <dbReference type="ChEBI" id="CHEBI:70757"/>
        <dbReference type="EC" id="1.3.1.98"/>
    </reaction>
</comment>
<dbReference type="InterPro" id="IPR016169">
    <property type="entry name" value="FAD-bd_PCMH_sub2"/>
</dbReference>
<evidence type="ECO:0000256" key="10">
    <source>
        <dbReference type="ARBA" id="ARBA00022857"/>
    </source>
</evidence>
<comment type="pathway">
    <text evidence="4">Cell wall biogenesis; peptidoglycan biosynthesis.</text>
</comment>
<organism evidence="18">
    <name type="scientific">uncultured organism</name>
    <dbReference type="NCBI Taxonomy" id="155900"/>
    <lineage>
        <taxon>unclassified sequences</taxon>
        <taxon>environmental samples</taxon>
    </lineage>
</organism>
<dbReference type="SUPFAM" id="SSF56194">
    <property type="entry name" value="Uridine diphospho-N-Acetylenolpyruvylglucosamine reductase, MurB, C-terminal domain"/>
    <property type="match status" value="1"/>
</dbReference>
<comment type="function">
    <text evidence="2">Cell wall formation.</text>
</comment>
<keyword evidence="6" id="KW-0963">Cytoplasm</keyword>
<keyword evidence="14" id="KW-0131">Cell cycle</keyword>
<evidence type="ECO:0000256" key="15">
    <source>
        <dbReference type="ARBA" id="ARBA00023316"/>
    </source>
</evidence>
<dbReference type="InterPro" id="IPR016166">
    <property type="entry name" value="FAD-bd_PCMH"/>
</dbReference>
<evidence type="ECO:0000256" key="7">
    <source>
        <dbReference type="ARBA" id="ARBA00022618"/>
    </source>
</evidence>
<comment type="cofactor">
    <cofactor evidence="1">
        <name>FAD</name>
        <dbReference type="ChEBI" id="CHEBI:57692"/>
    </cofactor>
</comment>
<dbReference type="Gene3D" id="3.30.465.10">
    <property type="match status" value="1"/>
</dbReference>
<dbReference type="EMBL" id="MN079092">
    <property type="protein sequence ID" value="QEA04981.1"/>
    <property type="molecule type" value="Genomic_DNA"/>
</dbReference>
<dbReference type="InterPro" id="IPR003170">
    <property type="entry name" value="MurB"/>
</dbReference>
<evidence type="ECO:0000256" key="14">
    <source>
        <dbReference type="ARBA" id="ARBA00023306"/>
    </source>
</evidence>
<protein>
    <recommendedName>
        <fullName evidence="5">UDP-N-acetylmuramate dehydrogenase</fullName>
        <ecNumber evidence="5">1.3.1.98</ecNumber>
    </recommendedName>
</protein>
<reference evidence="18" key="1">
    <citation type="submission" date="2019-06" db="EMBL/GenBank/DDBJ databases">
        <authorList>
            <person name="Murdoch R.W."/>
            <person name="Fathepure B."/>
        </authorList>
    </citation>
    <scope>NUCLEOTIDE SEQUENCE</scope>
</reference>
<keyword evidence="9" id="KW-0274">FAD</keyword>
<evidence type="ECO:0000256" key="5">
    <source>
        <dbReference type="ARBA" id="ARBA00012518"/>
    </source>
</evidence>
<evidence type="ECO:0000256" key="16">
    <source>
        <dbReference type="ARBA" id="ARBA00048914"/>
    </source>
</evidence>
<feature type="domain" description="FAD-binding PCMH-type" evidence="17">
    <location>
        <begin position="22"/>
        <end position="203"/>
    </location>
</feature>
<sequence>MTRTAGQLLHDEPMARHTSWRVGGPAERLYRPADADDLCRFLAALPADTPVHWVGLGSNLLVRDGGLPGVVIQAGRGLAGLDVEASGEVTAGAGVPCAKLARACGRAGLVGAEFFAGIPGMLGGALTMNAGAWGGETWAHVLEVETVDHAGGRRWRACSEFEIGYRSVAGPTGEWFLGARLAFAPGGDNAALADRVRELLAERAARQPMGQASCGSVFRNPPGDHAARLIEAAGLKGHAIGGARVSDKHANFIINTGEATAADIETLIGHVAACVRERFGVSLQPEVRIIGEEARHD</sequence>
<dbReference type="HAMAP" id="MF_00037">
    <property type="entry name" value="MurB"/>
    <property type="match status" value="1"/>
</dbReference>
<dbReference type="Gene3D" id="3.30.43.10">
    <property type="entry name" value="Uridine Diphospho-n-acetylenolpyruvylglucosamine Reductase, domain 2"/>
    <property type="match status" value="1"/>
</dbReference>
<dbReference type="SUPFAM" id="SSF56176">
    <property type="entry name" value="FAD-binding/transporter-associated domain-like"/>
    <property type="match status" value="1"/>
</dbReference>
<dbReference type="PROSITE" id="PS51387">
    <property type="entry name" value="FAD_PCMH"/>
    <property type="match status" value="1"/>
</dbReference>
<evidence type="ECO:0000256" key="4">
    <source>
        <dbReference type="ARBA" id="ARBA00004752"/>
    </source>
</evidence>
<keyword evidence="10" id="KW-0521">NADP</keyword>
<dbReference type="GO" id="GO:0051301">
    <property type="term" value="P:cell division"/>
    <property type="evidence" value="ECO:0007669"/>
    <property type="project" value="UniProtKB-KW"/>
</dbReference>
<evidence type="ECO:0000256" key="12">
    <source>
        <dbReference type="ARBA" id="ARBA00022984"/>
    </source>
</evidence>
<keyword evidence="8" id="KW-0285">Flavoprotein</keyword>
<dbReference type="AlphaFoldDB" id="A0A5B8R8X3"/>
<evidence type="ECO:0000313" key="18">
    <source>
        <dbReference type="EMBL" id="QEA04981.1"/>
    </source>
</evidence>
<evidence type="ECO:0000256" key="9">
    <source>
        <dbReference type="ARBA" id="ARBA00022827"/>
    </source>
</evidence>
<keyword evidence="12" id="KW-0573">Peptidoglycan synthesis</keyword>
<dbReference type="GO" id="GO:0071949">
    <property type="term" value="F:FAD binding"/>
    <property type="evidence" value="ECO:0007669"/>
    <property type="project" value="InterPro"/>
</dbReference>
<evidence type="ECO:0000256" key="1">
    <source>
        <dbReference type="ARBA" id="ARBA00001974"/>
    </source>
</evidence>
<dbReference type="InterPro" id="IPR036635">
    <property type="entry name" value="MurB_C_sf"/>
</dbReference>
<keyword evidence="11" id="KW-0133">Cell shape</keyword>
<dbReference type="InterPro" id="IPR016167">
    <property type="entry name" value="FAD-bd_PCMH_sub1"/>
</dbReference>
<dbReference type="UniPathway" id="UPA00219"/>
<dbReference type="NCBIfam" id="NF010480">
    <property type="entry name" value="PRK13905.1"/>
    <property type="match status" value="1"/>
</dbReference>
<dbReference type="EC" id="1.3.1.98" evidence="5"/>